<dbReference type="NCBIfam" id="TIGR00229">
    <property type="entry name" value="sensory_box"/>
    <property type="match status" value="2"/>
</dbReference>
<dbReference type="InterPro" id="IPR011495">
    <property type="entry name" value="Sig_transdc_His_kin_sub2_dim/P"/>
</dbReference>
<dbReference type="Gene3D" id="3.30.450.20">
    <property type="entry name" value="PAS domain"/>
    <property type="match status" value="3"/>
</dbReference>
<dbReference type="InterPro" id="IPR000700">
    <property type="entry name" value="PAS-assoc_C"/>
</dbReference>
<dbReference type="SMART" id="SM00091">
    <property type="entry name" value="PAS"/>
    <property type="match status" value="3"/>
</dbReference>
<dbReference type="PROSITE" id="PS50112">
    <property type="entry name" value="PAS"/>
    <property type="match status" value="1"/>
</dbReference>
<proteinExistence type="predicted"/>
<dbReference type="AlphaFoldDB" id="A0A5B2VD26"/>
<dbReference type="SUPFAM" id="SSF55785">
    <property type="entry name" value="PYP-like sensor domain (PAS domain)"/>
    <property type="match status" value="3"/>
</dbReference>
<keyword evidence="3" id="KW-0597">Phosphoprotein</keyword>
<dbReference type="Pfam" id="PF02518">
    <property type="entry name" value="HATPase_c"/>
    <property type="match status" value="1"/>
</dbReference>
<dbReference type="PROSITE" id="PS50109">
    <property type="entry name" value="HIS_KIN"/>
    <property type="match status" value="1"/>
</dbReference>
<keyword evidence="6" id="KW-0812">Transmembrane</keyword>
<keyword evidence="6" id="KW-0472">Membrane</keyword>
<evidence type="ECO:0000259" key="7">
    <source>
        <dbReference type="PROSITE" id="PS50109"/>
    </source>
</evidence>
<evidence type="ECO:0000256" key="1">
    <source>
        <dbReference type="ARBA" id="ARBA00000085"/>
    </source>
</evidence>
<dbReference type="Pfam" id="PF08447">
    <property type="entry name" value="PAS_3"/>
    <property type="match status" value="3"/>
</dbReference>
<sequence length="725" mass="78173">MPFSLRVILAAAFAGLVLATAVILGLVPGHDRFGALVRTGLMLAVPAALVGWGLGAWIGGPIDALRRMGDDALQGRVSAGGASAGYREARELGTALTGVLGALREVYTDSEIAYTRAEGAAEALRASEARIKVAVEAAELGTFELDLATGQGSWDERVERIVGLPSDAAQSFAAWLDLVHPDDRERVAAEQRAAVETGLGNLVEYRLLRPGGEVRHLAARGLVMGATPGPGRLVGFVQDITARKRADEAVAESESRYRLLADSLPQKVWTTGPDGTATFYNQAMREYHGDIGMALEDRFGSVHPDDLRRARPLRDAAYEAETPFEADVRLRRHDGTYRWHRIAMVPLKRGGELLGWLGTSLDIHGTREAEAALRESDERLRALADNLPDSMIFQMAEDADGAHRYVQVGANCERLNGFPAEAALADPELLLGRLYPDDRFIFTRTLERARSDRRPLTVEVRARGAQGASRWLQISAAPRSLPDGTTIWDGVETDITIHKEAELALQSLLADLSDGLRRKDEVLAETNVRIRNALQVVLSLLRLQASGLSTDDARRAFATALDRVRAIADVHNRLLQTPSDGVVDAGGFVRDLCRDIEGAGVAIRVDVGRVGIEPDRLLPLGLIVNELARNAAIHARDEGNAAAIDVELKADGPAFTLRVTDEGPGLPSGFDLARTEGLGLRIVRGLVSQLQGRLEWGQGEGGEGASFTVTAPRTNEAAAARTRLQ</sequence>
<feature type="domain" description="PAC" evidence="9">
    <location>
        <begin position="201"/>
        <end position="252"/>
    </location>
</feature>
<keyword evidence="11" id="KW-1185">Reference proteome</keyword>
<evidence type="ECO:0000256" key="5">
    <source>
        <dbReference type="ARBA" id="ARBA00022777"/>
    </source>
</evidence>
<dbReference type="EC" id="2.7.13.3" evidence="2"/>
<dbReference type="InterPro" id="IPR005467">
    <property type="entry name" value="His_kinase_dom"/>
</dbReference>
<accession>A0A5B2VD26</accession>
<comment type="caution">
    <text evidence="10">The sequence shown here is derived from an EMBL/GenBank/DDBJ whole genome shotgun (WGS) entry which is preliminary data.</text>
</comment>
<feature type="domain" description="PAC" evidence="9">
    <location>
        <begin position="324"/>
        <end position="375"/>
    </location>
</feature>
<name>A0A5B2VD26_9HYPH</name>
<comment type="catalytic activity">
    <reaction evidence="1">
        <text>ATP + protein L-histidine = ADP + protein N-phospho-L-histidine.</text>
        <dbReference type="EC" id="2.7.13.3"/>
    </reaction>
</comment>
<reference evidence="10 11" key="2">
    <citation type="submission" date="2019-09" db="EMBL/GenBank/DDBJ databases">
        <authorList>
            <person name="Jin C."/>
        </authorList>
    </citation>
    <scope>NUCLEOTIDE SEQUENCE [LARGE SCALE GENOMIC DNA]</scope>
    <source>
        <strain evidence="10 11">BN140002</strain>
    </source>
</reference>
<feature type="domain" description="Histidine kinase" evidence="7">
    <location>
        <begin position="620"/>
        <end position="715"/>
    </location>
</feature>
<dbReference type="InterPro" id="IPR035965">
    <property type="entry name" value="PAS-like_dom_sf"/>
</dbReference>
<dbReference type="PROSITE" id="PS50113">
    <property type="entry name" value="PAC"/>
    <property type="match status" value="3"/>
</dbReference>
<evidence type="ECO:0000259" key="9">
    <source>
        <dbReference type="PROSITE" id="PS50113"/>
    </source>
</evidence>
<dbReference type="RefSeq" id="WP_149819344.1">
    <property type="nucleotide sequence ID" value="NZ_VUOA01000028.1"/>
</dbReference>
<dbReference type="PANTHER" id="PTHR43304">
    <property type="entry name" value="PHYTOCHROME-LIKE PROTEIN CPH1"/>
    <property type="match status" value="1"/>
</dbReference>
<keyword evidence="5" id="KW-0418">Kinase</keyword>
<gene>
    <name evidence="10" type="ORF">F0L46_16090</name>
</gene>
<dbReference type="PRINTS" id="PR00344">
    <property type="entry name" value="BCTRLSENSOR"/>
</dbReference>
<dbReference type="Pfam" id="PF07568">
    <property type="entry name" value="HisKA_2"/>
    <property type="match status" value="1"/>
</dbReference>
<feature type="transmembrane region" description="Helical" evidence="6">
    <location>
        <begin position="35"/>
        <end position="58"/>
    </location>
</feature>
<dbReference type="Proteomes" id="UP000323142">
    <property type="component" value="Unassembled WGS sequence"/>
</dbReference>
<evidence type="ECO:0000256" key="6">
    <source>
        <dbReference type="SAM" id="Phobius"/>
    </source>
</evidence>
<feature type="domain" description="PAS" evidence="8">
    <location>
        <begin position="127"/>
        <end position="198"/>
    </location>
</feature>
<dbReference type="SUPFAM" id="SSF55874">
    <property type="entry name" value="ATPase domain of HSP90 chaperone/DNA topoisomerase II/histidine kinase"/>
    <property type="match status" value="1"/>
</dbReference>
<protein>
    <recommendedName>
        <fullName evidence="2">histidine kinase</fullName>
        <ecNumber evidence="2">2.7.13.3</ecNumber>
    </recommendedName>
</protein>
<dbReference type="InterPro" id="IPR052162">
    <property type="entry name" value="Sensor_kinase/Photoreceptor"/>
</dbReference>
<keyword evidence="4" id="KW-0808">Transferase</keyword>
<dbReference type="InterPro" id="IPR001610">
    <property type="entry name" value="PAC"/>
</dbReference>
<dbReference type="InterPro" id="IPR004358">
    <property type="entry name" value="Sig_transdc_His_kin-like_C"/>
</dbReference>
<feature type="domain" description="PAC" evidence="9">
    <location>
        <begin position="456"/>
        <end position="507"/>
    </location>
</feature>
<evidence type="ECO:0000259" key="8">
    <source>
        <dbReference type="PROSITE" id="PS50112"/>
    </source>
</evidence>
<dbReference type="SMART" id="SM00387">
    <property type="entry name" value="HATPase_c"/>
    <property type="match status" value="1"/>
</dbReference>
<dbReference type="InterPro" id="IPR013655">
    <property type="entry name" value="PAS_fold_3"/>
</dbReference>
<evidence type="ECO:0000256" key="2">
    <source>
        <dbReference type="ARBA" id="ARBA00012438"/>
    </source>
</evidence>
<dbReference type="Gene3D" id="2.10.70.100">
    <property type="match status" value="1"/>
</dbReference>
<organism evidence="10 11">
    <name type="scientific">Salinarimonas soli</name>
    <dbReference type="NCBI Taxonomy" id="1638099"/>
    <lineage>
        <taxon>Bacteria</taxon>
        <taxon>Pseudomonadati</taxon>
        <taxon>Pseudomonadota</taxon>
        <taxon>Alphaproteobacteria</taxon>
        <taxon>Hyphomicrobiales</taxon>
        <taxon>Salinarimonadaceae</taxon>
        <taxon>Salinarimonas</taxon>
    </lineage>
</organism>
<evidence type="ECO:0000313" key="10">
    <source>
        <dbReference type="EMBL" id="KAA2236229.1"/>
    </source>
</evidence>
<dbReference type="PANTHER" id="PTHR43304:SF1">
    <property type="entry name" value="PAC DOMAIN-CONTAINING PROTEIN"/>
    <property type="match status" value="1"/>
</dbReference>
<dbReference type="InterPro" id="IPR000014">
    <property type="entry name" value="PAS"/>
</dbReference>
<evidence type="ECO:0000313" key="11">
    <source>
        <dbReference type="Proteomes" id="UP000323142"/>
    </source>
</evidence>
<dbReference type="Gene3D" id="3.30.565.10">
    <property type="entry name" value="Histidine kinase-like ATPase, C-terminal domain"/>
    <property type="match status" value="1"/>
</dbReference>
<dbReference type="CDD" id="cd00130">
    <property type="entry name" value="PAS"/>
    <property type="match status" value="3"/>
</dbReference>
<dbReference type="EMBL" id="VUOA01000028">
    <property type="protein sequence ID" value="KAA2236229.1"/>
    <property type="molecule type" value="Genomic_DNA"/>
</dbReference>
<dbReference type="SMART" id="SM00086">
    <property type="entry name" value="PAC"/>
    <property type="match status" value="3"/>
</dbReference>
<dbReference type="InterPro" id="IPR003594">
    <property type="entry name" value="HATPase_dom"/>
</dbReference>
<evidence type="ECO:0000256" key="4">
    <source>
        <dbReference type="ARBA" id="ARBA00022679"/>
    </source>
</evidence>
<evidence type="ECO:0000256" key="3">
    <source>
        <dbReference type="ARBA" id="ARBA00022553"/>
    </source>
</evidence>
<dbReference type="OrthoDB" id="9789238at2"/>
<keyword evidence="6" id="KW-1133">Transmembrane helix</keyword>
<dbReference type="GO" id="GO:0004673">
    <property type="term" value="F:protein histidine kinase activity"/>
    <property type="evidence" value="ECO:0007669"/>
    <property type="project" value="UniProtKB-EC"/>
</dbReference>
<dbReference type="InterPro" id="IPR036890">
    <property type="entry name" value="HATPase_C_sf"/>
</dbReference>
<reference evidence="10 11" key="1">
    <citation type="submission" date="2019-09" db="EMBL/GenBank/DDBJ databases">
        <title>Salinarimonas rosea gen. nov., sp. nov., a new member of the a-2 subgroup of the Proteobacteria.</title>
        <authorList>
            <person name="Liu J."/>
        </authorList>
    </citation>
    <scope>NUCLEOTIDE SEQUENCE [LARGE SCALE GENOMIC DNA]</scope>
    <source>
        <strain evidence="10 11">BN140002</strain>
    </source>
</reference>